<name>A0A5K7XH50_9BACT</name>
<reference evidence="2" key="1">
    <citation type="submission" date="2019-10" db="EMBL/GenBank/DDBJ databases">
        <title>Lacipirellula parvula gen. nov., sp. nov., representing a lineage of planctomycetes widespread in freshwater anoxic habitats, and description of the family Lacipirellulaceae.</title>
        <authorList>
            <person name="Dedysh S.N."/>
            <person name="Kulichevskaya I.S."/>
            <person name="Beletsky A.V."/>
            <person name="Rakitin A.L."/>
            <person name="Mardanov A.V."/>
            <person name="Ivanova A.A."/>
            <person name="Saltykova V.X."/>
            <person name="Rijpstra W.I.C."/>
            <person name="Sinninghe Damste J.S."/>
            <person name="Ravin N.V."/>
        </authorList>
    </citation>
    <scope>NUCLEOTIDE SEQUENCE [LARGE SCALE GENOMIC DNA]</scope>
    <source>
        <strain evidence="2">PX69</strain>
    </source>
</reference>
<dbReference type="RefSeq" id="WP_152099879.1">
    <property type="nucleotide sequence ID" value="NZ_AP021861.1"/>
</dbReference>
<dbReference type="InterPro" id="IPR018777">
    <property type="entry name" value="Replication_initiator_prot_A"/>
</dbReference>
<accession>A0A5K7XH50</accession>
<evidence type="ECO:0008006" key="3">
    <source>
        <dbReference type="Google" id="ProtNLM"/>
    </source>
</evidence>
<dbReference type="Proteomes" id="UP000326837">
    <property type="component" value="Chromosome"/>
</dbReference>
<dbReference type="KEGG" id="lpav:PLANPX_3883"/>
<dbReference type="AlphaFoldDB" id="A0A5K7XH50"/>
<evidence type="ECO:0000313" key="1">
    <source>
        <dbReference type="EMBL" id="BBO34271.1"/>
    </source>
</evidence>
<sequence>MMEDAHRTESLVAKSPLPFDLDDGRDELNLAEFPLAAIADRVPDNQKTLVFEDRIFDSGRSEMITRRLTISASDKFGLPTSLDDEVILGLIQLTKQNRFTERKVNFSRYQLIQILGWRHEGRSYDRLEKSLKRWLGVTLYYDKAWWDKDEQTWVDENFHILEQVTLYDQERRLKRLRSSNSEPPLSSFAWNEVVFRSFKSGYLKAIDLGLFRQLEYAASKRMYRFLDKRFYHKSRWEFDLAEFACEHIGVSRNYDTGQLKRRLQPAIDELEAVGFLEAMPIAQRYVKISRGQWKIVFIKKSVPQVELLGKEESQLIKRLADRGVTPSVAAELVREFPAELIEMQMEVLDRLLEKKDRDSIRNPAGYLVKSIREGYAPPKKQLQTKPVVLTETPKNSSPIEKAAPDQSAVDAYLMALTPTELAHLEETMLEHVGATLAEGYLRSKQAKSSAFSVYRRMVLERGARQFLSTQCKAEKSAA</sequence>
<dbReference type="Pfam" id="PF10134">
    <property type="entry name" value="RPA"/>
    <property type="match status" value="1"/>
</dbReference>
<keyword evidence="2" id="KW-1185">Reference proteome</keyword>
<organism evidence="1 2">
    <name type="scientific">Lacipirellula parvula</name>
    <dbReference type="NCBI Taxonomy" id="2650471"/>
    <lineage>
        <taxon>Bacteria</taxon>
        <taxon>Pseudomonadati</taxon>
        <taxon>Planctomycetota</taxon>
        <taxon>Planctomycetia</taxon>
        <taxon>Pirellulales</taxon>
        <taxon>Lacipirellulaceae</taxon>
        <taxon>Lacipirellula</taxon>
    </lineage>
</organism>
<proteinExistence type="predicted"/>
<protein>
    <recommendedName>
        <fullName evidence="3">Replication initiator protein A</fullName>
    </recommendedName>
</protein>
<gene>
    <name evidence="1" type="ORF">PLANPX_3883</name>
</gene>
<evidence type="ECO:0000313" key="2">
    <source>
        <dbReference type="Proteomes" id="UP000326837"/>
    </source>
</evidence>
<dbReference type="EMBL" id="AP021861">
    <property type="protein sequence ID" value="BBO34271.1"/>
    <property type="molecule type" value="Genomic_DNA"/>
</dbReference>